<comment type="similarity">
    <text evidence="1">Belongs to the bacterial ribosomal protein bL33 family.</text>
</comment>
<dbReference type="AlphaFoldDB" id="A0A2P4TH22"/>
<dbReference type="OrthoDB" id="275534at2759"/>
<reference evidence="4 5" key="1">
    <citation type="submission" date="2018-01" db="EMBL/GenBank/DDBJ databases">
        <title>Comparison of the Chinese Bamboo Partridge and Red Junglefowl genome sequences highlights the importance of demography in genome evolution.</title>
        <authorList>
            <person name="Tiley G.P."/>
            <person name="Kimball R.T."/>
            <person name="Braun E.L."/>
            <person name="Burleigh J.G."/>
        </authorList>
    </citation>
    <scope>NUCLEOTIDE SEQUENCE [LARGE SCALE GENOMIC DNA]</scope>
    <source>
        <strain evidence="4">RTK389</strain>
        <tissue evidence="4">Blood</tissue>
    </source>
</reference>
<protein>
    <recommendedName>
        <fullName evidence="6">39S ribosomal protein L33, mitochondrial</fullName>
    </recommendedName>
</protein>
<dbReference type="Proteomes" id="UP000237246">
    <property type="component" value="Unassembled WGS sequence"/>
</dbReference>
<dbReference type="GO" id="GO:0005840">
    <property type="term" value="C:ribosome"/>
    <property type="evidence" value="ECO:0007669"/>
    <property type="project" value="UniProtKB-KW"/>
</dbReference>
<evidence type="ECO:0000313" key="5">
    <source>
        <dbReference type="Proteomes" id="UP000237246"/>
    </source>
</evidence>
<dbReference type="InterPro" id="IPR038584">
    <property type="entry name" value="Ribosomal_bL33_sf"/>
</dbReference>
<keyword evidence="5" id="KW-1185">Reference proteome</keyword>
<sequence>MFLTAASPPIRNSHEVGMKFLNMPDCLSKEHCHDSAMRGMGGAAAVCCALTQRYATPCDFRYILVRMKSAAETGYCFNVRRLRLQEKLVLLRYDPIDLTVQELNGKNLGPPQSAAFSEVVAVVPKFHYLITATTECVTKLEYFFKRNF</sequence>
<accession>A0A2P4TH22</accession>
<organism evidence="4 5">
    <name type="scientific">Bambusicola thoracicus</name>
    <name type="common">Chinese bamboo-partridge</name>
    <name type="synonym">Perdix thoracica</name>
    <dbReference type="NCBI Taxonomy" id="9083"/>
    <lineage>
        <taxon>Eukaryota</taxon>
        <taxon>Metazoa</taxon>
        <taxon>Chordata</taxon>
        <taxon>Craniata</taxon>
        <taxon>Vertebrata</taxon>
        <taxon>Euteleostomi</taxon>
        <taxon>Archelosauria</taxon>
        <taxon>Archosauria</taxon>
        <taxon>Dinosauria</taxon>
        <taxon>Saurischia</taxon>
        <taxon>Theropoda</taxon>
        <taxon>Coelurosauria</taxon>
        <taxon>Aves</taxon>
        <taxon>Neognathae</taxon>
        <taxon>Galloanserae</taxon>
        <taxon>Galliformes</taxon>
        <taxon>Phasianidae</taxon>
        <taxon>Perdicinae</taxon>
        <taxon>Bambusicola</taxon>
    </lineage>
</organism>
<keyword evidence="2" id="KW-0689">Ribosomal protein</keyword>
<dbReference type="EMBL" id="PPHD01000302">
    <property type="protein sequence ID" value="POI35655.1"/>
    <property type="molecule type" value="Genomic_DNA"/>
</dbReference>
<gene>
    <name evidence="4" type="ORF">CIB84_000593</name>
</gene>
<evidence type="ECO:0000256" key="3">
    <source>
        <dbReference type="ARBA" id="ARBA00023274"/>
    </source>
</evidence>
<dbReference type="GO" id="GO:1990904">
    <property type="term" value="C:ribonucleoprotein complex"/>
    <property type="evidence" value="ECO:0007669"/>
    <property type="project" value="UniProtKB-KW"/>
</dbReference>
<dbReference type="PANTHER" id="PTHR47037">
    <property type="entry name" value="39S RIBOSOMAL PROTEIN L33, MITOCHONDRIAL"/>
    <property type="match status" value="1"/>
</dbReference>
<dbReference type="PANTHER" id="PTHR47037:SF1">
    <property type="entry name" value="LARGE RIBOSOMAL SUBUNIT PROTEIN BL33M"/>
    <property type="match status" value="1"/>
</dbReference>
<evidence type="ECO:0000256" key="2">
    <source>
        <dbReference type="ARBA" id="ARBA00022980"/>
    </source>
</evidence>
<name>A0A2P4TH22_BAMTH</name>
<comment type="caution">
    <text evidence="4">The sequence shown here is derived from an EMBL/GenBank/DDBJ whole genome shotgun (WGS) entry which is preliminary data.</text>
</comment>
<evidence type="ECO:0000313" key="4">
    <source>
        <dbReference type="EMBL" id="POI35655.1"/>
    </source>
</evidence>
<evidence type="ECO:0008006" key="6">
    <source>
        <dbReference type="Google" id="ProtNLM"/>
    </source>
</evidence>
<dbReference type="GO" id="GO:0005739">
    <property type="term" value="C:mitochondrion"/>
    <property type="evidence" value="ECO:0007669"/>
    <property type="project" value="TreeGrafter"/>
</dbReference>
<keyword evidence="3" id="KW-0687">Ribonucleoprotein</keyword>
<dbReference type="Gene3D" id="2.20.28.120">
    <property type="entry name" value="Ribosomal protein L33"/>
    <property type="match status" value="1"/>
</dbReference>
<dbReference type="InterPro" id="IPR052008">
    <property type="entry name" value="Mitoribosomal_protein_bL33"/>
</dbReference>
<proteinExistence type="inferred from homology"/>
<evidence type="ECO:0000256" key="1">
    <source>
        <dbReference type="ARBA" id="ARBA00007596"/>
    </source>
</evidence>